<dbReference type="PANTHER" id="PTHR33964">
    <property type="entry name" value="RE45066P-RELATED"/>
    <property type="match status" value="1"/>
</dbReference>
<keyword evidence="3" id="KW-1185">Reference proteome</keyword>
<feature type="chain" id="PRO_5029639150" evidence="1">
    <location>
        <begin position="22"/>
        <end position="226"/>
    </location>
</feature>
<sequence>MKSTFFSLAVALALFTGKVYTADKCHLREVDLCAVPIASTNKVPATEEEIDKYCAIATEAKQCLENYLAQCSTPIQREVYAWATKDPLKNTADFCEKGSTQRNDYLKYAPCLVKAQSEGKQCTDDIHAALEKLETATFADRIPTACCIYHRYEKCVSDIVETHCGKEAVTLATEIVQRHAGVSPQIICHGFDGSSDQCKNLLPPPGTKASGNAKSLLGRLFSLYVS</sequence>
<dbReference type="EnsemblMetazoa" id="XM_022797509">
    <property type="protein sequence ID" value="XP_022653244"/>
    <property type="gene ID" value="LOC111247001"/>
</dbReference>
<evidence type="ECO:0000313" key="2">
    <source>
        <dbReference type="EnsemblMetazoa" id="XP_022653244"/>
    </source>
</evidence>
<dbReference type="Proteomes" id="UP000594260">
    <property type="component" value="Unplaced"/>
</dbReference>
<keyword evidence="1" id="KW-0732">Signal</keyword>
<protein>
    <submittedName>
        <fullName evidence="2">Uncharacterized protein</fullName>
    </submittedName>
</protein>
<name>A0A7M7JJR0_VARDE</name>
<dbReference type="InParanoid" id="A0A7M7JJR0"/>
<dbReference type="RefSeq" id="XP_022653244.1">
    <property type="nucleotide sequence ID" value="XM_022797509.1"/>
</dbReference>
<dbReference type="KEGG" id="vde:111247001"/>
<dbReference type="AlphaFoldDB" id="A0A7M7JJR0"/>
<dbReference type="GeneID" id="111247001"/>
<evidence type="ECO:0000313" key="3">
    <source>
        <dbReference type="Proteomes" id="UP000594260"/>
    </source>
</evidence>
<dbReference type="OrthoDB" id="10051804at2759"/>
<dbReference type="PANTHER" id="PTHR33964:SF1">
    <property type="entry name" value="RE45066P"/>
    <property type="match status" value="1"/>
</dbReference>
<feature type="signal peptide" evidence="1">
    <location>
        <begin position="1"/>
        <end position="21"/>
    </location>
</feature>
<evidence type="ECO:0000256" key="1">
    <source>
        <dbReference type="SAM" id="SignalP"/>
    </source>
</evidence>
<reference evidence="2" key="1">
    <citation type="submission" date="2021-01" db="UniProtKB">
        <authorList>
            <consortium name="EnsemblMetazoa"/>
        </authorList>
    </citation>
    <scope>IDENTIFICATION</scope>
</reference>
<organism evidence="2 3">
    <name type="scientific">Varroa destructor</name>
    <name type="common">Honeybee mite</name>
    <dbReference type="NCBI Taxonomy" id="109461"/>
    <lineage>
        <taxon>Eukaryota</taxon>
        <taxon>Metazoa</taxon>
        <taxon>Ecdysozoa</taxon>
        <taxon>Arthropoda</taxon>
        <taxon>Chelicerata</taxon>
        <taxon>Arachnida</taxon>
        <taxon>Acari</taxon>
        <taxon>Parasitiformes</taxon>
        <taxon>Mesostigmata</taxon>
        <taxon>Gamasina</taxon>
        <taxon>Dermanyssoidea</taxon>
        <taxon>Varroidae</taxon>
        <taxon>Varroa</taxon>
    </lineage>
</organism>
<accession>A0A7M7JJR0</accession>
<dbReference type="OMA" id="LMCTHGT"/>
<proteinExistence type="predicted"/>